<keyword evidence="1" id="KW-1133">Transmembrane helix</keyword>
<reference evidence="2 3" key="1">
    <citation type="submission" date="2016-06" db="EMBL/GenBank/DDBJ databases">
        <authorList>
            <person name="Kjaerup R.B."/>
            <person name="Dalgaard T.S."/>
            <person name="Juul-Madsen H.R."/>
        </authorList>
    </citation>
    <scope>NUCLEOTIDE SEQUENCE [LARGE SCALE GENOMIC DNA]</scope>
    <source>
        <strain evidence="2 3">DSM 43818</strain>
    </source>
</reference>
<sequence length="204" mass="21298">MTVHRGTTSDIEEDREPAGSNGAAQTVFIIIGTIAATGAGVACLFDSTTHIDLPHGLYAILGAALGIGGCGWTTCHVADRAEARVHRDLGVTVHQVREDLAATNRRLAELTSFLESHVRSASRTYSPPHRATGHMYASASSQGATVGILATTVDAATDPAVAAVRRAREDGIEQGFEIGYQARLADVGVTPLGPARARRLTGDS</sequence>
<organism evidence="2 3">
    <name type="scientific">Micromonospora nigra</name>
    <dbReference type="NCBI Taxonomy" id="145857"/>
    <lineage>
        <taxon>Bacteria</taxon>
        <taxon>Bacillati</taxon>
        <taxon>Actinomycetota</taxon>
        <taxon>Actinomycetes</taxon>
        <taxon>Micromonosporales</taxon>
        <taxon>Micromonosporaceae</taxon>
        <taxon>Micromonospora</taxon>
    </lineage>
</organism>
<feature type="transmembrane region" description="Helical" evidence="1">
    <location>
        <begin position="57"/>
        <end position="74"/>
    </location>
</feature>
<proteinExistence type="predicted"/>
<dbReference type="RefSeq" id="WP_091086021.1">
    <property type="nucleotide sequence ID" value="NZ_FMHT01000003.1"/>
</dbReference>
<keyword evidence="1" id="KW-0812">Transmembrane</keyword>
<gene>
    <name evidence="2" type="ORF">GA0070616_4334</name>
</gene>
<accession>A0A1C6SR69</accession>
<evidence type="ECO:0000313" key="3">
    <source>
        <dbReference type="Proteomes" id="UP000199699"/>
    </source>
</evidence>
<evidence type="ECO:0000313" key="2">
    <source>
        <dbReference type="EMBL" id="SCL31799.1"/>
    </source>
</evidence>
<protein>
    <submittedName>
        <fullName evidence="2">Uncharacterized protein</fullName>
    </submittedName>
</protein>
<feature type="transmembrane region" description="Helical" evidence="1">
    <location>
        <begin position="23"/>
        <end position="45"/>
    </location>
</feature>
<keyword evidence="1" id="KW-0472">Membrane</keyword>
<dbReference type="Proteomes" id="UP000199699">
    <property type="component" value="Unassembled WGS sequence"/>
</dbReference>
<dbReference type="EMBL" id="FMHT01000003">
    <property type="protein sequence ID" value="SCL31799.1"/>
    <property type="molecule type" value="Genomic_DNA"/>
</dbReference>
<name>A0A1C6SR69_9ACTN</name>
<evidence type="ECO:0000256" key="1">
    <source>
        <dbReference type="SAM" id="Phobius"/>
    </source>
</evidence>
<dbReference type="AlphaFoldDB" id="A0A1C6SR69"/>
<keyword evidence="3" id="KW-1185">Reference proteome</keyword>